<dbReference type="AlphaFoldDB" id="A0ABD0XV54"/>
<organism evidence="2 3">
    <name type="scientific">Ranatra chinensis</name>
    <dbReference type="NCBI Taxonomy" id="642074"/>
    <lineage>
        <taxon>Eukaryota</taxon>
        <taxon>Metazoa</taxon>
        <taxon>Ecdysozoa</taxon>
        <taxon>Arthropoda</taxon>
        <taxon>Hexapoda</taxon>
        <taxon>Insecta</taxon>
        <taxon>Pterygota</taxon>
        <taxon>Neoptera</taxon>
        <taxon>Paraneoptera</taxon>
        <taxon>Hemiptera</taxon>
        <taxon>Heteroptera</taxon>
        <taxon>Panheteroptera</taxon>
        <taxon>Nepomorpha</taxon>
        <taxon>Nepidae</taxon>
        <taxon>Ranatrinae</taxon>
        <taxon>Ranatra</taxon>
    </lineage>
</organism>
<evidence type="ECO:0000313" key="3">
    <source>
        <dbReference type="Proteomes" id="UP001558652"/>
    </source>
</evidence>
<keyword evidence="1" id="KW-0472">Membrane</keyword>
<name>A0ABD0XV54_9HEMI</name>
<dbReference type="EMBL" id="JBFDAA010000022">
    <property type="protein sequence ID" value="KAL1110592.1"/>
    <property type="molecule type" value="Genomic_DNA"/>
</dbReference>
<reference evidence="2 3" key="1">
    <citation type="submission" date="2024-07" db="EMBL/GenBank/DDBJ databases">
        <title>Chromosome-level genome assembly of the water stick insect Ranatra chinensis (Heteroptera: Nepidae).</title>
        <authorList>
            <person name="Liu X."/>
        </authorList>
    </citation>
    <scope>NUCLEOTIDE SEQUENCE [LARGE SCALE GENOMIC DNA]</scope>
    <source>
        <strain evidence="2">Cailab_2021Rc</strain>
        <tissue evidence="2">Muscle</tissue>
    </source>
</reference>
<keyword evidence="3" id="KW-1185">Reference proteome</keyword>
<dbReference type="Proteomes" id="UP001558652">
    <property type="component" value="Unassembled WGS sequence"/>
</dbReference>
<evidence type="ECO:0000313" key="2">
    <source>
        <dbReference type="EMBL" id="KAL1110592.1"/>
    </source>
</evidence>
<protein>
    <recommendedName>
        <fullName evidence="4">Nicastrin</fullName>
    </recommendedName>
</protein>
<evidence type="ECO:0000256" key="1">
    <source>
        <dbReference type="SAM" id="Phobius"/>
    </source>
</evidence>
<comment type="caution">
    <text evidence="2">The sequence shown here is derived from an EMBL/GenBank/DDBJ whole genome shotgun (WGS) entry which is preliminary data.</text>
</comment>
<dbReference type="PANTHER" id="PTHR21092">
    <property type="entry name" value="NICASTRIN"/>
    <property type="match status" value="1"/>
</dbReference>
<dbReference type="PANTHER" id="PTHR21092:SF0">
    <property type="entry name" value="NICASTRIN"/>
    <property type="match status" value="1"/>
</dbReference>
<accession>A0ABD0XV54</accession>
<gene>
    <name evidence="2" type="ORF">AAG570_008120</name>
</gene>
<feature type="transmembrane region" description="Helical" evidence="1">
    <location>
        <begin position="130"/>
        <end position="151"/>
    </location>
</feature>
<keyword evidence="1" id="KW-1133">Transmembrane helix</keyword>
<evidence type="ECO:0008006" key="4">
    <source>
        <dbReference type="Google" id="ProtNLM"/>
    </source>
</evidence>
<sequence length="161" mass="17779">MMQAVVSGEVDSGTKAPLPLYVGVAHSPNRLTTLTGLILASLTSPVVNVTSKECTNKQDLEKFNSLIWMNGDSGAGECINTTLKFSPAVSPAFQIEDYDWSSGKYSTWTESVWQDISVVMFMKPSRTQEFVTLAFGLSTMFISIGIIYWITHYGQNMFLSQ</sequence>
<keyword evidence="1" id="KW-0812">Transmembrane</keyword>
<dbReference type="InterPro" id="IPR008710">
    <property type="entry name" value="Nicastrin"/>
</dbReference>
<proteinExistence type="predicted"/>